<dbReference type="AlphaFoldDB" id="A0A9D1HBC5"/>
<name>A0A9D1HBC5_9FIRM</name>
<dbReference type="Proteomes" id="UP000824159">
    <property type="component" value="Unassembled WGS sequence"/>
</dbReference>
<organism evidence="2 3">
    <name type="scientific">Candidatus Allocopromorpha excrementavium</name>
    <dbReference type="NCBI Taxonomy" id="2840741"/>
    <lineage>
        <taxon>Bacteria</taxon>
        <taxon>Bacillati</taxon>
        <taxon>Bacillota</taxon>
        <taxon>Clostridia</taxon>
        <taxon>Eubacteriales</taxon>
        <taxon>Eubacteriaceae</taxon>
        <taxon>Eubacteriaceae incertae sedis</taxon>
        <taxon>Candidatus Allocopromorpha</taxon>
    </lineage>
</organism>
<comment type="caution">
    <text evidence="2">The sequence shown here is derived from an EMBL/GenBank/DDBJ whole genome shotgun (WGS) entry which is preliminary data.</text>
</comment>
<feature type="transmembrane region" description="Helical" evidence="1">
    <location>
        <begin position="37"/>
        <end position="55"/>
    </location>
</feature>
<sequence>MSRNKLILLILLLAIIYFIMPNDGIYGVIKLNFRNLLPYIMIGIIIYLVITINVLKRAWKRLDQNVNNENVISFVKIMNITFDVKRMLGPTNLIDLYNKVNFSNKVSMKSKQLMYEAMRRKRLDVPRPGEGTDVDAIINRPHRTDAEIKAARIEAAAKAKRKKNKK</sequence>
<accession>A0A9D1HBC5</accession>
<evidence type="ECO:0000313" key="3">
    <source>
        <dbReference type="Proteomes" id="UP000824159"/>
    </source>
</evidence>
<evidence type="ECO:0000313" key="2">
    <source>
        <dbReference type="EMBL" id="HIT98813.1"/>
    </source>
</evidence>
<reference evidence="2" key="1">
    <citation type="submission" date="2020-10" db="EMBL/GenBank/DDBJ databases">
        <authorList>
            <person name="Gilroy R."/>
        </authorList>
    </citation>
    <scope>NUCLEOTIDE SEQUENCE</scope>
    <source>
        <strain evidence="2">CHK176-22527</strain>
    </source>
</reference>
<keyword evidence="1" id="KW-0812">Transmembrane</keyword>
<keyword evidence="1" id="KW-0472">Membrane</keyword>
<reference evidence="2" key="2">
    <citation type="journal article" date="2021" name="PeerJ">
        <title>Extensive microbial diversity within the chicken gut microbiome revealed by metagenomics and culture.</title>
        <authorList>
            <person name="Gilroy R."/>
            <person name="Ravi A."/>
            <person name="Getino M."/>
            <person name="Pursley I."/>
            <person name="Horton D.L."/>
            <person name="Alikhan N.F."/>
            <person name="Baker D."/>
            <person name="Gharbi K."/>
            <person name="Hall N."/>
            <person name="Watson M."/>
            <person name="Adriaenssens E.M."/>
            <person name="Foster-Nyarko E."/>
            <person name="Jarju S."/>
            <person name="Secka A."/>
            <person name="Antonio M."/>
            <person name="Oren A."/>
            <person name="Chaudhuri R.R."/>
            <person name="La Ragione R."/>
            <person name="Hildebrand F."/>
            <person name="Pallen M.J."/>
        </authorList>
    </citation>
    <scope>NUCLEOTIDE SEQUENCE</scope>
    <source>
        <strain evidence="2">CHK176-22527</strain>
    </source>
</reference>
<keyword evidence="1" id="KW-1133">Transmembrane helix</keyword>
<gene>
    <name evidence="2" type="ORF">IAD12_00975</name>
</gene>
<protein>
    <submittedName>
        <fullName evidence="2">Uncharacterized protein</fullName>
    </submittedName>
</protein>
<evidence type="ECO:0000256" key="1">
    <source>
        <dbReference type="SAM" id="Phobius"/>
    </source>
</evidence>
<dbReference type="EMBL" id="DVLX01000014">
    <property type="protein sequence ID" value="HIT98813.1"/>
    <property type="molecule type" value="Genomic_DNA"/>
</dbReference>
<proteinExistence type="predicted"/>